<keyword evidence="4" id="KW-1185">Reference proteome</keyword>
<evidence type="ECO:0000313" key="4">
    <source>
        <dbReference type="Proteomes" id="UP001229955"/>
    </source>
</evidence>
<dbReference type="EMBL" id="CP130613">
    <property type="protein sequence ID" value="WKW15186.1"/>
    <property type="molecule type" value="Genomic_DNA"/>
</dbReference>
<evidence type="ECO:0000313" key="2">
    <source>
        <dbReference type="EMBL" id="WKW12278.1"/>
    </source>
</evidence>
<protein>
    <recommendedName>
        <fullName evidence="5">CotH protein</fullName>
    </recommendedName>
</protein>
<dbReference type="RefSeq" id="WP_367885155.1">
    <property type="nucleotide sequence ID" value="NZ_CP130612.1"/>
</dbReference>
<dbReference type="AlphaFoldDB" id="A0AA49K075"/>
<accession>A0AA49K075</accession>
<feature type="signal peptide" evidence="1">
    <location>
        <begin position="1"/>
        <end position="16"/>
    </location>
</feature>
<dbReference type="KEGG" id="pspc:Strain318_001562"/>
<evidence type="ECO:0000256" key="1">
    <source>
        <dbReference type="SAM" id="SignalP"/>
    </source>
</evidence>
<proteinExistence type="predicted"/>
<reference evidence="3" key="1">
    <citation type="submission" date="2023-07" db="EMBL/GenBank/DDBJ databases">
        <authorList>
            <person name="Haufschild T."/>
            <person name="Kallscheuer N."/>
            <person name="Hammer J."/>
            <person name="Kohn T."/>
            <person name="Kabuu M."/>
            <person name="Jogler M."/>
            <person name="Wohfarth N."/>
            <person name="Heuer A."/>
            <person name="Rohde M."/>
            <person name="van Teeseling M.C.F."/>
            <person name="Jogler C."/>
        </authorList>
    </citation>
    <scope>NUCLEOTIDE SEQUENCE</scope>
    <source>
        <strain evidence="2">Strain 138</strain>
        <strain evidence="3">Strain 318</strain>
    </source>
</reference>
<feature type="chain" id="PRO_5041382681" description="CotH protein" evidence="1">
    <location>
        <begin position="17"/>
        <end position="343"/>
    </location>
</feature>
<sequence>MILRALFVLTVASATAAPIAAQPLFRDQVPVAVTITTNLRDLTRERDSTRLRWFGAELKYADSAGNAVTLPVEVRARGHFRRQSSNCTFPPLFLRAGREARDGSLLQGNPRLKIVTPCRPASTDYQQYIFTEYKAYRSYAVIDSIHHRVRLANITYVDSLNRVRPISVSAFFMETDEEVGDEHALEVFEQKGALWEVFDGPHIDRIALWEYAIGNTDWSVSGLHNIVMFRDSSGAYRPVAYDFDWTGLVNPRYAFPNATLGIRTVRQRLHRGPCRTAEQWAPTIAHFKSRRAAIDSIWTTPEPGQDARRLEEAKRYLDEFWRVLDDPREFKREVIDQCQRHGN</sequence>
<dbReference type="Proteomes" id="UP001229955">
    <property type="component" value="Chromosome"/>
</dbReference>
<gene>
    <name evidence="2" type="ORF">Strain138_001562</name>
    <name evidence="3" type="ORF">Strain318_001562</name>
</gene>
<evidence type="ECO:0000313" key="3">
    <source>
        <dbReference type="EMBL" id="WKW15186.1"/>
    </source>
</evidence>
<keyword evidence="1" id="KW-0732">Signal</keyword>
<evidence type="ECO:0008006" key="5">
    <source>
        <dbReference type="Google" id="ProtNLM"/>
    </source>
</evidence>
<name>A0AA49K075_9BACT</name>
<organism evidence="3 4">
    <name type="scientific">Pseudogemmatithrix spongiicola</name>
    <dbReference type="NCBI Taxonomy" id="3062599"/>
    <lineage>
        <taxon>Bacteria</taxon>
        <taxon>Pseudomonadati</taxon>
        <taxon>Gemmatimonadota</taxon>
        <taxon>Gemmatimonadia</taxon>
        <taxon>Gemmatimonadales</taxon>
        <taxon>Gemmatimonadaceae</taxon>
        <taxon>Pseudogemmatithrix</taxon>
    </lineage>
</organism>
<dbReference type="EMBL" id="CP130612">
    <property type="protein sequence ID" value="WKW12278.1"/>
    <property type="molecule type" value="Genomic_DNA"/>
</dbReference>
<accession>A0AA49JUS0</accession>